<keyword evidence="2" id="KW-0472">Membrane</keyword>
<organism evidence="3 4">
    <name type="scientific">Neisseria lactamica</name>
    <dbReference type="NCBI Taxonomy" id="486"/>
    <lineage>
        <taxon>Bacteria</taxon>
        <taxon>Pseudomonadati</taxon>
        <taxon>Pseudomonadota</taxon>
        <taxon>Betaproteobacteria</taxon>
        <taxon>Neisseriales</taxon>
        <taxon>Neisseriaceae</taxon>
        <taxon>Neisseria</taxon>
    </lineage>
</organism>
<dbReference type="AlphaFoldDB" id="A0AAU8VI12"/>
<name>A0AAU8VI12_NEILA</name>
<accession>A0AAU8VI12</accession>
<dbReference type="EMBL" id="CP019894">
    <property type="protein sequence ID" value="ARB05106.1"/>
    <property type="molecule type" value="Genomic_DNA"/>
</dbReference>
<evidence type="ECO:0000313" key="3">
    <source>
        <dbReference type="EMBL" id="ARB05106.1"/>
    </source>
</evidence>
<sequence length="71" mass="8291">MHGNVTLRPFPTFPIENKMSEQPEKNHNPLLEDERKNPVYRMGRAVAGFMLVVWAGVLALVFFLVFRFWLS</sequence>
<evidence type="ECO:0000313" key="4">
    <source>
        <dbReference type="Proteomes" id="UP000191249"/>
    </source>
</evidence>
<gene>
    <name evidence="3" type="ORF">B2G52_09665</name>
</gene>
<evidence type="ECO:0000256" key="2">
    <source>
        <dbReference type="SAM" id="Phobius"/>
    </source>
</evidence>
<reference evidence="3 4" key="1">
    <citation type="submission" date="2017-03" db="EMBL/GenBank/DDBJ databases">
        <title>N. lactamica Y92-1009 whole genome sequence.</title>
        <authorList>
            <person name="Pandey A.K."/>
            <person name="Read R.C."/>
        </authorList>
    </citation>
    <scope>NUCLEOTIDE SEQUENCE [LARGE SCALE GENOMIC DNA]</scope>
    <source>
        <strain evidence="3 4">Y92-1009</strain>
    </source>
</reference>
<evidence type="ECO:0000256" key="1">
    <source>
        <dbReference type="SAM" id="MobiDB-lite"/>
    </source>
</evidence>
<feature type="region of interest" description="Disordered" evidence="1">
    <location>
        <begin position="1"/>
        <end position="32"/>
    </location>
</feature>
<dbReference type="Proteomes" id="UP000191249">
    <property type="component" value="Chromosome"/>
</dbReference>
<keyword evidence="2" id="KW-1133">Transmembrane helix</keyword>
<feature type="transmembrane region" description="Helical" evidence="2">
    <location>
        <begin position="45"/>
        <end position="70"/>
    </location>
</feature>
<protein>
    <submittedName>
        <fullName evidence="3">Uncharacterized protein</fullName>
    </submittedName>
</protein>
<proteinExistence type="predicted"/>
<feature type="compositionally biased region" description="Basic and acidic residues" evidence="1">
    <location>
        <begin position="18"/>
        <end position="32"/>
    </location>
</feature>
<keyword evidence="2" id="KW-0812">Transmembrane</keyword>